<dbReference type="AlphaFoldDB" id="A0A8S9JSH6"/>
<dbReference type="InterPro" id="IPR001810">
    <property type="entry name" value="F-box_dom"/>
</dbReference>
<evidence type="ECO:0000256" key="1">
    <source>
        <dbReference type="SAM" id="MobiDB-lite"/>
    </source>
</evidence>
<dbReference type="Pfam" id="PF07734">
    <property type="entry name" value="FBA_1"/>
    <property type="match status" value="2"/>
</dbReference>
<dbReference type="SUPFAM" id="SSF81383">
    <property type="entry name" value="F-box domain"/>
    <property type="match status" value="1"/>
</dbReference>
<accession>A0A8S9JSH6</accession>
<dbReference type="PANTHER" id="PTHR47993">
    <property type="entry name" value="OS09G0372900 PROTEIN-RELATED"/>
    <property type="match status" value="1"/>
</dbReference>
<dbReference type="InterPro" id="IPR017451">
    <property type="entry name" value="F-box-assoc_interact_dom"/>
</dbReference>
<evidence type="ECO:0000259" key="2">
    <source>
        <dbReference type="PROSITE" id="PS50181"/>
    </source>
</evidence>
<evidence type="ECO:0000313" key="3">
    <source>
        <dbReference type="EMBL" id="KAF2585490.1"/>
    </source>
</evidence>
<dbReference type="CDD" id="cd22157">
    <property type="entry name" value="F-box_AtFBW1-like"/>
    <property type="match status" value="1"/>
</dbReference>
<dbReference type="SMART" id="SM00256">
    <property type="entry name" value="FBOX"/>
    <property type="match status" value="1"/>
</dbReference>
<comment type="caution">
    <text evidence="3">The sequence shown here is derived from an EMBL/GenBank/DDBJ whole genome shotgun (WGS) entry which is preliminary data.</text>
</comment>
<proteinExistence type="predicted"/>
<protein>
    <recommendedName>
        <fullName evidence="2">F-box domain-containing protein</fullName>
    </recommendedName>
</protein>
<name>A0A8S9JSH6_BRACR</name>
<sequence length="599" mass="69361">MTMTMNNLPRDLVEEILSRVPVKFIGVVRSTCKNWNVLSKDERFANKHIDKAAAAAREKEFLMITAGGSMDYLISVNPYETCNKNFGLFINRKGISIAREQSEQTVFISQAFFSKGLLLCVWRKNTIKYTEPGLSLKGNTYWYARDYESEDGFLHCFDFTRERFRPRLPLPPCSYSFYTVSLSSVKEEKLAVLFSPWDTVSWLDIWVTNKIEPYESNTKLQNRQQPNDLSSQGSRNPETNPTVQIQDNQVNNTSANAKGHENYYVSCPLGSLHLGGTQQYAHIDKAAVAAREKEFLMITAGGSMDYLISVNLYETCNKNFGLSINRKGISIAREQPEQTLFISQAFFSKGLLLCVWRNNKSRLLVWNLYWGKRRWIECLAHCLNEKFAFGYDRSCGSHKILRFSNDNPNMEIYYLSSDSWRTYDASFNRNTIKYTEPGLSLKGNTYWYARDYESGDAFLHCFDFTRERFGPRLPLPQCSYSFYTVSLSSVKEEKPAVLFATWDTASGLDIWVTNKIEPCEVSWSKFYNVETMQHIDHCFNSGHFFIDEEKKVIVLFDTYDNTYYIRGESGPFRKVYPREYSYTRSFKHVGCYVPSSVQI</sequence>
<dbReference type="InterPro" id="IPR050233">
    <property type="entry name" value="A_thaliana_F-box"/>
</dbReference>
<organism evidence="3">
    <name type="scientific">Brassica cretica</name>
    <name type="common">Mustard</name>
    <dbReference type="NCBI Taxonomy" id="69181"/>
    <lineage>
        <taxon>Eukaryota</taxon>
        <taxon>Viridiplantae</taxon>
        <taxon>Streptophyta</taxon>
        <taxon>Embryophyta</taxon>
        <taxon>Tracheophyta</taxon>
        <taxon>Spermatophyta</taxon>
        <taxon>Magnoliopsida</taxon>
        <taxon>eudicotyledons</taxon>
        <taxon>Gunneridae</taxon>
        <taxon>Pentapetalae</taxon>
        <taxon>rosids</taxon>
        <taxon>malvids</taxon>
        <taxon>Brassicales</taxon>
        <taxon>Brassicaceae</taxon>
        <taxon>Brassiceae</taxon>
        <taxon>Brassica</taxon>
    </lineage>
</organism>
<dbReference type="Pfam" id="PF00646">
    <property type="entry name" value="F-box"/>
    <property type="match status" value="1"/>
</dbReference>
<feature type="region of interest" description="Disordered" evidence="1">
    <location>
        <begin position="217"/>
        <end position="249"/>
    </location>
</feature>
<dbReference type="InterPro" id="IPR036047">
    <property type="entry name" value="F-box-like_dom_sf"/>
</dbReference>
<dbReference type="NCBIfam" id="TIGR01640">
    <property type="entry name" value="F_box_assoc_1"/>
    <property type="match status" value="2"/>
</dbReference>
<dbReference type="PANTHER" id="PTHR47993:SF339">
    <property type="entry name" value="F-BOX DOMAIN-CONTAINING PROTEIN"/>
    <property type="match status" value="1"/>
</dbReference>
<dbReference type="PROSITE" id="PS50181">
    <property type="entry name" value="FBOX"/>
    <property type="match status" value="1"/>
</dbReference>
<dbReference type="EMBL" id="QGKY02000246">
    <property type="protein sequence ID" value="KAF2585490.1"/>
    <property type="molecule type" value="Genomic_DNA"/>
</dbReference>
<dbReference type="Gene3D" id="1.20.1280.50">
    <property type="match status" value="1"/>
</dbReference>
<feature type="domain" description="F-box" evidence="2">
    <location>
        <begin position="2"/>
        <end position="47"/>
    </location>
</feature>
<gene>
    <name evidence="3" type="ORF">F2Q70_00036892</name>
</gene>
<dbReference type="InterPro" id="IPR006527">
    <property type="entry name" value="F-box-assoc_dom_typ1"/>
</dbReference>
<reference evidence="3" key="1">
    <citation type="submission" date="2019-12" db="EMBL/GenBank/DDBJ databases">
        <title>Genome sequencing and annotation of Brassica cretica.</title>
        <authorList>
            <person name="Studholme D.J."/>
            <person name="Sarris P.F."/>
        </authorList>
    </citation>
    <scope>NUCLEOTIDE SEQUENCE</scope>
    <source>
        <strain evidence="3">PFS-102/07</strain>
        <tissue evidence="3">Leaf</tissue>
    </source>
</reference>